<dbReference type="InterPro" id="IPR050639">
    <property type="entry name" value="SSR_resolvase"/>
</dbReference>
<dbReference type="InterPro" id="IPR025827">
    <property type="entry name" value="Zn_ribbon_recom_dom"/>
</dbReference>
<dbReference type="SMART" id="SM00857">
    <property type="entry name" value="Resolvase"/>
    <property type="match status" value="1"/>
</dbReference>
<comment type="caution">
    <text evidence="2">The sequence shown here is derived from an EMBL/GenBank/DDBJ whole genome shotgun (WGS) entry which is preliminary data.</text>
</comment>
<dbReference type="GO" id="GO:0003677">
    <property type="term" value="F:DNA binding"/>
    <property type="evidence" value="ECO:0007669"/>
    <property type="project" value="InterPro"/>
</dbReference>
<evidence type="ECO:0000259" key="1">
    <source>
        <dbReference type="PROSITE" id="PS51737"/>
    </source>
</evidence>
<dbReference type="InterPro" id="IPR038109">
    <property type="entry name" value="DNA_bind_recomb_sf"/>
</dbReference>
<dbReference type="PANTHER" id="PTHR30461:SF23">
    <property type="entry name" value="DNA RECOMBINASE-RELATED"/>
    <property type="match status" value="1"/>
</dbReference>
<dbReference type="Gene3D" id="3.90.1750.20">
    <property type="entry name" value="Putative Large Serine Recombinase, Chain B, Domain 2"/>
    <property type="match status" value="1"/>
</dbReference>
<dbReference type="InterPro" id="IPR036162">
    <property type="entry name" value="Resolvase-like_N_sf"/>
</dbReference>
<protein>
    <recommendedName>
        <fullName evidence="1">Recombinase domain-containing protein</fullName>
    </recommendedName>
</protein>
<dbReference type="Pfam" id="PF00239">
    <property type="entry name" value="Resolvase"/>
    <property type="match status" value="1"/>
</dbReference>
<proteinExistence type="predicted"/>
<dbReference type="GO" id="GO:0000150">
    <property type="term" value="F:DNA strand exchange activity"/>
    <property type="evidence" value="ECO:0007669"/>
    <property type="project" value="InterPro"/>
</dbReference>
<dbReference type="SUPFAM" id="SSF53041">
    <property type="entry name" value="Resolvase-like"/>
    <property type="match status" value="1"/>
</dbReference>
<dbReference type="Pfam" id="PF13408">
    <property type="entry name" value="Zn_ribbon_recom"/>
    <property type="match status" value="1"/>
</dbReference>
<feature type="domain" description="Recombinase" evidence="1">
    <location>
        <begin position="114"/>
        <end position="256"/>
    </location>
</feature>
<dbReference type="InterPro" id="IPR011109">
    <property type="entry name" value="DNA_bind_recombinase_dom"/>
</dbReference>
<dbReference type="InterPro" id="IPR025378">
    <property type="entry name" value="DUF4368"/>
</dbReference>
<dbReference type="EMBL" id="VSSQ01023023">
    <property type="protein sequence ID" value="MPM69704.1"/>
    <property type="molecule type" value="Genomic_DNA"/>
</dbReference>
<gene>
    <name evidence="2" type="ORF">SDC9_116652</name>
</gene>
<name>A0A645C6X8_9ZZZZ</name>
<dbReference type="InterPro" id="IPR006119">
    <property type="entry name" value="Resolv_N"/>
</dbReference>
<dbReference type="PANTHER" id="PTHR30461">
    <property type="entry name" value="DNA-INVERTASE FROM LAMBDOID PROPHAGE"/>
    <property type="match status" value="1"/>
</dbReference>
<dbReference type="Gene3D" id="3.40.50.1390">
    <property type="entry name" value="Resolvase, N-terminal catalytic domain"/>
    <property type="match status" value="1"/>
</dbReference>
<dbReference type="AlphaFoldDB" id="A0A645C6X8"/>
<dbReference type="PROSITE" id="PS51737">
    <property type="entry name" value="RECOMBINASE_DNA_BIND"/>
    <property type="match status" value="1"/>
</dbReference>
<organism evidence="2">
    <name type="scientific">bioreactor metagenome</name>
    <dbReference type="NCBI Taxonomy" id="1076179"/>
    <lineage>
        <taxon>unclassified sequences</taxon>
        <taxon>metagenomes</taxon>
        <taxon>ecological metagenomes</taxon>
    </lineage>
</organism>
<accession>A0A645C6X8</accession>
<evidence type="ECO:0000313" key="2">
    <source>
        <dbReference type="EMBL" id="MPM69704.1"/>
    </source>
</evidence>
<dbReference type="Pfam" id="PF14287">
    <property type="entry name" value="DUF4368"/>
    <property type="match status" value="1"/>
</dbReference>
<reference evidence="2" key="1">
    <citation type="submission" date="2019-08" db="EMBL/GenBank/DDBJ databases">
        <authorList>
            <person name="Kucharzyk K."/>
            <person name="Murdoch R.W."/>
            <person name="Higgins S."/>
            <person name="Loffler F."/>
        </authorList>
    </citation>
    <scope>NUCLEOTIDE SEQUENCE</scope>
</reference>
<dbReference type="Pfam" id="PF07508">
    <property type="entry name" value="Recombinase"/>
    <property type="match status" value="1"/>
</dbReference>
<sequence>MDDGVSGTTFDRPGLNRMLGDVEANQVGTVIVKDLSRFGRDYVSVGLYTGRIFPKHDVRFIAVNNGVDSAMGENDTMPFINVFNEWYARDTSRKIRLVKEYQGKSGEHLSVNPPYGYQKDPEDPKKWIVDPEAAEVVRWIYAQCMAGYGPTQIARMLKDRKVFTPSIYLRGKGRHPTKTSEGDYSWGQKSVSYILAQNAYTGCTTNFKTRKASYKDKRVRRNPPEKQVTFENTQEAIIDKATWERVQQIRQNRRRLTKTGKVSMFSGLLFCGDCGAKMYFETGKNFNFNQNRFLCSKSRRLVNPCTAHYIRECVLYDLVLEHLRQTLSFAREHEDMFVAQLGQQAELIQKRELEVRRKTLVAAQARLLELGKLFQRIYEDNVNGKLTDEQFSNLSASYMEEQKILKGQIPGLTAEQESREAAATNVSQFLKLVRKYTEISELNATIVNQLIHKILIYAPEKVNGKRTQRITIVYNFIGEIPEGEESIAV</sequence>